<evidence type="ECO:0000313" key="2">
    <source>
        <dbReference type="Proteomes" id="UP000221011"/>
    </source>
</evidence>
<evidence type="ECO:0000313" key="1">
    <source>
        <dbReference type="EMBL" id="ATL29209.1"/>
    </source>
</evidence>
<gene>
    <name evidence="1" type="ORF">KY5_4191</name>
</gene>
<dbReference type="AlphaFoldDB" id="A0A291QBX1"/>
<organism evidence="1 2">
    <name type="scientific">Streptomyces formicae</name>
    <dbReference type="NCBI Taxonomy" id="1616117"/>
    <lineage>
        <taxon>Bacteria</taxon>
        <taxon>Bacillati</taxon>
        <taxon>Actinomycetota</taxon>
        <taxon>Actinomycetes</taxon>
        <taxon>Kitasatosporales</taxon>
        <taxon>Streptomycetaceae</taxon>
        <taxon>Streptomyces</taxon>
    </lineage>
</organism>
<proteinExistence type="predicted"/>
<dbReference type="KEGG" id="sfk:KY5_4191"/>
<name>A0A291QBX1_9ACTN</name>
<protein>
    <submittedName>
        <fullName evidence="1">Uncharacterized protein</fullName>
    </submittedName>
</protein>
<dbReference type="Proteomes" id="UP000221011">
    <property type="component" value="Chromosome"/>
</dbReference>
<dbReference type="EMBL" id="CP022685">
    <property type="protein sequence ID" value="ATL29209.1"/>
    <property type="molecule type" value="Genomic_DNA"/>
</dbReference>
<accession>A0A291QBX1</accession>
<reference evidence="1 2" key="1">
    <citation type="submission" date="2017-08" db="EMBL/GenBank/DDBJ databases">
        <title>Complete Genome Sequence of Streptomyces formicae KY5, the formicamycin producer.</title>
        <authorList>
            <person name="Holmes N.A."/>
            <person name="Devine R."/>
            <person name="Qin Z."/>
            <person name="Seipke R.F."/>
            <person name="Wilkinson B."/>
            <person name="Hutchings M.I."/>
        </authorList>
    </citation>
    <scope>NUCLEOTIDE SEQUENCE [LARGE SCALE GENOMIC DNA]</scope>
    <source>
        <strain evidence="1 2">KY5</strain>
    </source>
</reference>
<keyword evidence="2" id="KW-1185">Reference proteome</keyword>
<sequence length="189" mass="18807">MNGCHGRAPDAAWATVRFGAPSARAGAAALLASVSWCSGAGNGLLVVRLSARPPGCDGHPPRGAREDVHLWADPDTRDGARVAAYADVLVTREPLRRTAAGRRAAGLLARHAGCLVAVAPVSYGSGSGPGCAVAVRDGGSPALLSAPESLPPHAVASLAHAWLARGGSPGALGLTGGAAVRRAVPRRSG</sequence>
<dbReference type="RefSeq" id="WP_159072572.1">
    <property type="nucleotide sequence ID" value="NZ_CP022685.1"/>
</dbReference>